<dbReference type="EMBL" id="AZHO01000021">
    <property type="protein sequence ID" value="KMT59115.1"/>
    <property type="molecule type" value="Genomic_DNA"/>
</dbReference>
<dbReference type="Gene3D" id="1.10.1740.10">
    <property type="match status" value="1"/>
</dbReference>
<comment type="caution">
    <text evidence="8">The sequence shown here is derived from an EMBL/GenBank/DDBJ whole genome shotgun (WGS) entry which is preliminary data.</text>
</comment>
<feature type="domain" description="RNA polymerase sigma-70 region 2" evidence="6">
    <location>
        <begin position="23"/>
        <end position="90"/>
    </location>
</feature>
<comment type="similarity">
    <text evidence="1">Belongs to the sigma-70 factor family. ECF subfamily.</text>
</comment>
<evidence type="ECO:0000256" key="5">
    <source>
        <dbReference type="ARBA" id="ARBA00023163"/>
    </source>
</evidence>
<organism evidence="8 9">
    <name type="scientific">Listeria fleischmannii 1991</name>
    <dbReference type="NCBI Taxonomy" id="1430899"/>
    <lineage>
        <taxon>Bacteria</taxon>
        <taxon>Bacillati</taxon>
        <taxon>Bacillota</taxon>
        <taxon>Bacilli</taxon>
        <taxon>Bacillales</taxon>
        <taxon>Listeriaceae</taxon>
        <taxon>Listeria</taxon>
    </lineage>
</organism>
<feature type="domain" description="RNA polymerase sigma factor 70 region 4 type 2" evidence="7">
    <location>
        <begin position="120"/>
        <end position="172"/>
    </location>
</feature>
<dbReference type="Pfam" id="PF04542">
    <property type="entry name" value="Sigma70_r2"/>
    <property type="match status" value="1"/>
</dbReference>
<dbReference type="SUPFAM" id="SSF88659">
    <property type="entry name" value="Sigma3 and sigma4 domains of RNA polymerase sigma factors"/>
    <property type="match status" value="1"/>
</dbReference>
<evidence type="ECO:0000259" key="7">
    <source>
        <dbReference type="Pfam" id="PF08281"/>
    </source>
</evidence>
<evidence type="ECO:0000256" key="2">
    <source>
        <dbReference type="ARBA" id="ARBA00023015"/>
    </source>
</evidence>
<evidence type="ECO:0000256" key="1">
    <source>
        <dbReference type="ARBA" id="ARBA00010641"/>
    </source>
</evidence>
<reference evidence="8 9" key="1">
    <citation type="journal article" date="2015" name="Genome Biol. Evol.">
        <title>Comparative Genomics of Listeria Sensu Lato: Genus-Wide Differences in Evolutionary Dynamics and the Progressive Gain of Complex, Potentially Pathogenicity-Related Traits through Lateral Gene Transfer.</title>
        <authorList>
            <person name="Chiara M."/>
            <person name="Caruso M."/>
            <person name="D'Erchia A.M."/>
            <person name="Manzari C."/>
            <person name="Fraccalvieri R."/>
            <person name="Goffredo E."/>
            <person name="Latorre L."/>
            <person name="Miccolupo A."/>
            <person name="Padalino I."/>
            <person name="Santagada G."/>
            <person name="Chiocco D."/>
            <person name="Pesole G."/>
            <person name="Horner D.S."/>
            <person name="Parisi A."/>
        </authorList>
    </citation>
    <scope>NUCLEOTIDE SEQUENCE [LARGE SCALE GENOMIC DNA]</scope>
    <source>
        <strain evidence="8 9">1991</strain>
    </source>
</reference>
<dbReference type="PATRIC" id="fig|1430899.3.peg.1692"/>
<dbReference type="Pfam" id="PF08281">
    <property type="entry name" value="Sigma70_r4_2"/>
    <property type="match status" value="1"/>
</dbReference>
<protein>
    <submittedName>
        <fullName evidence="8">RNA polymerase factor sigma-70 RpoD</fullName>
    </submittedName>
</protein>
<dbReference type="InterPro" id="IPR039425">
    <property type="entry name" value="RNA_pol_sigma-70-like"/>
</dbReference>
<evidence type="ECO:0000259" key="6">
    <source>
        <dbReference type="Pfam" id="PF04542"/>
    </source>
</evidence>
<dbReference type="SUPFAM" id="SSF88946">
    <property type="entry name" value="Sigma2 domain of RNA polymerase sigma factors"/>
    <property type="match status" value="1"/>
</dbReference>
<dbReference type="InterPro" id="IPR014284">
    <property type="entry name" value="RNA_pol_sigma-70_dom"/>
</dbReference>
<evidence type="ECO:0000313" key="8">
    <source>
        <dbReference type="EMBL" id="KMT59115.1"/>
    </source>
</evidence>
<sequence length="181" mass="21635">MVESDEELVRRIKRGETECFETLLRRYEANVYAVAYKICKKHREAEDIAQDIFLQVFRSLDQFDNQAKFSTWLYRLSLNKSLDYIRKQNKMNEVANDVAIQNAAISATPEKLILEREERQLAHEYIASLAPKYQHVIQLFYFEEKTYQEIAKLLDISIKTVESRLYRAKKRMQKMRRGEIE</sequence>
<evidence type="ECO:0000256" key="3">
    <source>
        <dbReference type="ARBA" id="ARBA00023082"/>
    </source>
</evidence>
<gene>
    <name evidence="8" type="ORF">X560_1656</name>
</gene>
<dbReference type="InterPro" id="IPR036388">
    <property type="entry name" value="WH-like_DNA-bd_sf"/>
</dbReference>
<dbReference type="GO" id="GO:0003677">
    <property type="term" value="F:DNA binding"/>
    <property type="evidence" value="ECO:0007669"/>
    <property type="project" value="UniProtKB-KW"/>
</dbReference>
<dbReference type="InterPro" id="IPR007627">
    <property type="entry name" value="RNA_pol_sigma70_r2"/>
</dbReference>
<keyword evidence="2" id="KW-0805">Transcription regulation</keyword>
<dbReference type="Proteomes" id="UP000052258">
    <property type="component" value="Unassembled WGS sequence"/>
</dbReference>
<keyword evidence="4" id="KW-0238">DNA-binding</keyword>
<dbReference type="AlphaFoldDB" id="A0A0J8G908"/>
<evidence type="ECO:0000256" key="4">
    <source>
        <dbReference type="ARBA" id="ARBA00023125"/>
    </source>
</evidence>
<dbReference type="InterPro" id="IPR013249">
    <property type="entry name" value="RNA_pol_sigma70_r4_t2"/>
</dbReference>
<keyword evidence="9" id="KW-1185">Reference proteome</keyword>
<keyword evidence="5" id="KW-0804">Transcription</keyword>
<name>A0A0J8G908_9LIST</name>
<evidence type="ECO:0000313" key="9">
    <source>
        <dbReference type="Proteomes" id="UP000052258"/>
    </source>
</evidence>
<dbReference type="GO" id="GO:0006352">
    <property type="term" value="P:DNA-templated transcription initiation"/>
    <property type="evidence" value="ECO:0007669"/>
    <property type="project" value="InterPro"/>
</dbReference>
<accession>A0A0J8G908</accession>
<proteinExistence type="inferred from homology"/>
<dbReference type="CDD" id="cd06171">
    <property type="entry name" value="Sigma70_r4"/>
    <property type="match status" value="1"/>
</dbReference>
<dbReference type="GO" id="GO:0016987">
    <property type="term" value="F:sigma factor activity"/>
    <property type="evidence" value="ECO:0007669"/>
    <property type="project" value="UniProtKB-KW"/>
</dbReference>
<dbReference type="NCBIfam" id="TIGR02937">
    <property type="entry name" value="sigma70-ECF"/>
    <property type="match status" value="1"/>
</dbReference>
<keyword evidence="3" id="KW-0731">Sigma factor</keyword>
<dbReference type="PANTHER" id="PTHR43133:SF8">
    <property type="entry name" value="RNA POLYMERASE SIGMA FACTOR HI_1459-RELATED"/>
    <property type="match status" value="1"/>
</dbReference>
<dbReference type="InterPro" id="IPR013325">
    <property type="entry name" value="RNA_pol_sigma_r2"/>
</dbReference>
<dbReference type="InterPro" id="IPR013324">
    <property type="entry name" value="RNA_pol_sigma_r3/r4-like"/>
</dbReference>
<dbReference type="Gene3D" id="1.10.10.10">
    <property type="entry name" value="Winged helix-like DNA-binding domain superfamily/Winged helix DNA-binding domain"/>
    <property type="match status" value="1"/>
</dbReference>
<dbReference type="PANTHER" id="PTHR43133">
    <property type="entry name" value="RNA POLYMERASE ECF-TYPE SIGMA FACTO"/>
    <property type="match status" value="1"/>
</dbReference>